<evidence type="ECO:0000313" key="2">
    <source>
        <dbReference type="EMBL" id="GLB52060.1"/>
    </source>
</evidence>
<comment type="caution">
    <text evidence="2">The sequence shown here is derived from an EMBL/GenBank/DDBJ whole genome shotgun (WGS) entry which is preliminary data.</text>
</comment>
<dbReference type="InterPro" id="IPR050194">
    <property type="entry name" value="Glycosyltransferase_grp1"/>
</dbReference>
<proteinExistence type="predicted"/>
<dbReference type="GO" id="GO:0016757">
    <property type="term" value="F:glycosyltransferase activity"/>
    <property type="evidence" value="ECO:0007669"/>
    <property type="project" value="InterPro"/>
</dbReference>
<accession>A0A9W6B416</accession>
<evidence type="ECO:0000313" key="3">
    <source>
        <dbReference type="Proteomes" id="UP001143545"/>
    </source>
</evidence>
<dbReference type="EMBL" id="BRVP01000006">
    <property type="protein sequence ID" value="GLB52060.1"/>
    <property type="molecule type" value="Genomic_DNA"/>
</dbReference>
<dbReference type="PANTHER" id="PTHR45947">
    <property type="entry name" value="SULFOQUINOVOSYL TRANSFERASE SQD2"/>
    <property type="match status" value="1"/>
</dbReference>
<dbReference type="PANTHER" id="PTHR45947:SF15">
    <property type="entry name" value="TEICHURONIC ACID BIOSYNTHESIS GLYCOSYLTRANSFERASE TUAC-RELATED"/>
    <property type="match status" value="1"/>
</dbReference>
<dbReference type="SUPFAM" id="SSF53756">
    <property type="entry name" value="UDP-Glycosyltransferase/glycogen phosphorylase"/>
    <property type="match status" value="1"/>
</dbReference>
<dbReference type="CDD" id="cd03801">
    <property type="entry name" value="GT4_PimA-like"/>
    <property type="match status" value="1"/>
</dbReference>
<keyword evidence="3" id="KW-1185">Reference proteome</keyword>
<gene>
    <name evidence="2" type="ORF">NBRC110019_10990</name>
</gene>
<reference evidence="2" key="1">
    <citation type="submission" date="2022-07" db="EMBL/GenBank/DDBJ databases">
        <title>Taxonomy of Novel Oxalotrophic and Methylotrophic Bacteria.</title>
        <authorList>
            <person name="Sahin N."/>
            <person name="Tani A."/>
        </authorList>
    </citation>
    <scope>NUCLEOTIDE SEQUENCE</scope>
    <source>
        <strain evidence="2">AM327</strain>
    </source>
</reference>
<dbReference type="AlphaFoldDB" id="A0A9W6B416"/>
<dbReference type="Pfam" id="PF00534">
    <property type="entry name" value="Glycos_transf_1"/>
    <property type="match status" value="1"/>
</dbReference>
<feature type="domain" description="Glycosyl transferase family 1" evidence="1">
    <location>
        <begin position="155"/>
        <end position="307"/>
    </location>
</feature>
<protein>
    <recommendedName>
        <fullName evidence="1">Glycosyl transferase family 1 domain-containing protein</fullName>
    </recommendedName>
</protein>
<evidence type="ECO:0000259" key="1">
    <source>
        <dbReference type="Pfam" id="PF00534"/>
    </source>
</evidence>
<dbReference type="InterPro" id="IPR001296">
    <property type="entry name" value="Glyco_trans_1"/>
</dbReference>
<dbReference type="Gene3D" id="3.40.50.2000">
    <property type="entry name" value="Glycogen Phosphorylase B"/>
    <property type="match status" value="2"/>
</dbReference>
<dbReference type="Proteomes" id="UP001143545">
    <property type="component" value="Unassembled WGS sequence"/>
</dbReference>
<sequence length="326" mass="37033">MSGKGKTVTTIEELGMRLEKDGYHIWYASSIENKVLRMLDMVLVFFKRVSQTDIVLIDTYSTFNFYYAVIIALLCSLKKLPYIPILHGGNLENRLRNSHKLSKKLFSKSYTNIAPSRFLETTFKKYGYTNLTYIPNAIELTNYPFKKRESVSCKLLWVRSFASLYNPVMAVKVCETLIARGYKAELCMVGPDKDGSLETCKSYALKNNIPVTFTGLLSKQEWIDLSKDYDVFINTTTIDNTPVSVLEAMALGLPVLSTNVGGIPFLIEHGENGWLVGSNQIEEMVEGVKYLLDNSEKMKSITANARAFVEDMDWEVVKLTWNKLLQ</sequence>
<organism evidence="2 3">
    <name type="scientific">Neptunitalea chrysea</name>
    <dbReference type="NCBI Taxonomy" id="1647581"/>
    <lineage>
        <taxon>Bacteria</taxon>
        <taxon>Pseudomonadati</taxon>
        <taxon>Bacteroidota</taxon>
        <taxon>Flavobacteriia</taxon>
        <taxon>Flavobacteriales</taxon>
        <taxon>Flavobacteriaceae</taxon>
        <taxon>Neptunitalea</taxon>
    </lineage>
</organism>
<name>A0A9W6B416_9FLAO</name>